<dbReference type="OrthoDB" id="8124016at2759"/>
<accession>A0A1R1XBY3</accession>
<reference evidence="1 2" key="1">
    <citation type="submission" date="2017-01" db="EMBL/GenBank/DDBJ databases">
        <authorList>
            <person name="Mah S.A."/>
            <person name="Swanson W.J."/>
            <person name="Moy G.W."/>
            <person name="Vacquier V.D."/>
        </authorList>
    </citation>
    <scope>NUCLEOTIDE SEQUENCE [LARGE SCALE GENOMIC DNA]</scope>
    <source>
        <strain evidence="1 2">GSMNP</strain>
    </source>
</reference>
<gene>
    <name evidence="1" type="ORF">AYI70_g9293</name>
</gene>
<proteinExistence type="predicted"/>
<organism evidence="1 2">
    <name type="scientific">Smittium culicis</name>
    <dbReference type="NCBI Taxonomy" id="133412"/>
    <lineage>
        <taxon>Eukaryota</taxon>
        <taxon>Fungi</taxon>
        <taxon>Fungi incertae sedis</taxon>
        <taxon>Zoopagomycota</taxon>
        <taxon>Kickxellomycotina</taxon>
        <taxon>Harpellomycetes</taxon>
        <taxon>Harpellales</taxon>
        <taxon>Legeriomycetaceae</taxon>
        <taxon>Smittium</taxon>
    </lineage>
</organism>
<dbReference type="EMBL" id="LSSN01004121">
    <property type="protein sequence ID" value="OMJ12140.1"/>
    <property type="molecule type" value="Genomic_DNA"/>
</dbReference>
<protein>
    <submittedName>
        <fullName evidence="1">Uncharacterized protein</fullName>
    </submittedName>
</protein>
<dbReference type="Proteomes" id="UP000187283">
    <property type="component" value="Unassembled WGS sequence"/>
</dbReference>
<keyword evidence="2" id="KW-1185">Reference proteome</keyword>
<dbReference type="AlphaFoldDB" id="A0A1R1XBY3"/>
<evidence type="ECO:0000313" key="2">
    <source>
        <dbReference type="Proteomes" id="UP000187283"/>
    </source>
</evidence>
<evidence type="ECO:0000313" key="1">
    <source>
        <dbReference type="EMBL" id="OMJ12140.1"/>
    </source>
</evidence>
<name>A0A1R1XBY3_9FUNG</name>
<sequence>MKFDITLENVACVISDGARVNIKACASIQPIHQLCFAHAIHLAVIKSLYVKIEKSKEMVLINQKNTQKVSDLWFMDDFAVVEQENEPENFEVLTEKNSSFR</sequence>
<comment type="caution">
    <text evidence="1">The sequence shown here is derived from an EMBL/GenBank/DDBJ whole genome shotgun (WGS) entry which is preliminary data.</text>
</comment>